<dbReference type="PANTHER" id="PTHR19372">
    <property type="entry name" value="SULFITE REDUCTASE"/>
    <property type="match status" value="1"/>
</dbReference>
<dbReference type="GO" id="GO:0030151">
    <property type="term" value="F:molybdenum ion binding"/>
    <property type="evidence" value="ECO:0007669"/>
    <property type="project" value="InterPro"/>
</dbReference>
<dbReference type="Gene3D" id="3.90.420.10">
    <property type="entry name" value="Oxidoreductase, molybdopterin-binding domain"/>
    <property type="match status" value="1"/>
</dbReference>
<dbReference type="InterPro" id="IPR000572">
    <property type="entry name" value="OxRdtase_Mopterin-bd_dom"/>
</dbReference>
<evidence type="ECO:0000313" key="6">
    <source>
        <dbReference type="Proteomes" id="UP001057580"/>
    </source>
</evidence>
<dbReference type="Gene3D" id="2.60.40.650">
    <property type="match status" value="1"/>
</dbReference>
<feature type="transmembrane region" description="Helical" evidence="2">
    <location>
        <begin position="105"/>
        <end position="126"/>
    </location>
</feature>
<keyword evidence="2" id="KW-0812">Transmembrane</keyword>
<dbReference type="InterPro" id="IPR036374">
    <property type="entry name" value="OxRdtase_Mopterin-bd_sf"/>
</dbReference>
<dbReference type="AlphaFoldDB" id="A0A9E7QZL2"/>
<feature type="domain" description="Oxidoreductase molybdopterin-binding" evidence="3">
    <location>
        <begin position="235"/>
        <end position="380"/>
    </location>
</feature>
<dbReference type="SUPFAM" id="SSF56524">
    <property type="entry name" value="Oxidoreductase molybdopterin-binding domain"/>
    <property type="match status" value="1"/>
</dbReference>
<accession>A0A9E7QZL2</accession>
<dbReference type="Pfam" id="PF03404">
    <property type="entry name" value="Mo-co_dimer"/>
    <property type="match status" value="1"/>
</dbReference>
<gene>
    <name evidence="5" type="ORF">N0B31_12380</name>
</gene>
<feature type="region of interest" description="Disordered" evidence="1">
    <location>
        <begin position="475"/>
        <end position="498"/>
    </location>
</feature>
<dbReference type="GO" id="GO:0006790">
    <property type="term" value="P:sulfur compound metabolic process"/>
    <property type="evidence" value="ECO:0007669"/>
    <property type="project" value="TreeGrafter"/>
</dbReference>
<keyword evidence="2" id="KW-0472">Membrane</keyword>
<dbReference type="RefSeq" id="WP_260591941.1">
    <property type="nucleotide sequence ID" value="NZ_CP104003.1"/>
</dbReference>
<keyword evidence="2" id="KW-1133">Transmembrane helix</keyword>
<feature type="domain" description="Moybdenum cofactor oxidoreductase dimerisation" evidence="4">
    <location>
        <begin position="405"/>
        <end position="442"/>
    </location>
</feature>
<dbReference type="GO" id="GO:0020037">
    <property type="term" value="F:heme binding"/>
    <property type="evidence" value="ECO:0007669"/>
    <property type="project" value="TreeGrafter"/>
</dbReference>
<protein>
    <submittedName>
        <fullName evidence="5">Molybdopterin-dependent oxidoreductase</fullName>
    </submittedName>
</protein>
<dbReference type="GO" id="GO:0043546">
    <property type="term" value="F:molybdopterin cofactor binding"/>
    <property type="evidence" value="ECO:0007669"/>
    <property type="project" value="TreeGrafter"/>
</dbReference>
<evidence type="ECO:0000259" key="4">
    <source>
        <dbReference type="Pfam" id="PF03404"/>
    </source>
</evidence>
<dbReference type="EMBL" id="CP104003">
    <property type="protein sequence ID" value="UWM52946.1"/>
    <property type="molecule type" value="Genomic_DNA"/>
</dbReference>
<dbReference type="Proteomes" id="UP001057580">
    <property type="component" value="Chromosome"/>
</dbReference>
<dbReference type="InterPro" id="IPR005066">
    <property type="entry name" value="MoCF_OxRdtse_dimer"/>
</dbReference>
<organism evidence="5 6">
    <name type="scientific">Salinirubellus salinus</name>
    <dbReference type="NCBI Taxonomy" id="1364945"/>
    <lineage>
        <taxon>Archaea</taxon>
        <taxon>Methanobacteriati</taxon>
        <taxon>Methanobacteriota</taxon>
        <taxon>Stenosarchaea group</taxon>
        <taxon>Halobacteria</taxon>
        <taxon>Halobacteriales</taxon>
        <taxon>Natronomonadaceae</taxon>
        <taxon>Salinirubellus</taxon>
    </lineage>
</organism>
<evidence type="ECO:0000313" key="5">
    <source>
        <dbReference type="EMBL" id="UWM52946.1"/>
    </source>
</evidence>
<name>A0A9E7QZL2_9EURY</name>
<feature type="transmembrane region" description="Helical" evidence="2">
    <location>
        <begin position="164"/>
        <end position="182"/>
    </location>
</feature>
<reference evidence="5" key="1">
    <citation type="submission" date="2022-09" db="EMBL/GenBank/DDBJ databases">
        <title>Diverse halophilic archaea isolated from saline environments.</title>
        <authorList>
            <person name="Cui H.-L."/>
        </authorList>
    </citation>
    <scope>NUCLEOTIDE SEQUENCE</scope>
    <source>
        <strain evidence="5">ZS-35-S2</strain>
    </source>
</reference>
<evidence type="ECO:0000256" key="2">
    <source>
        <dbReference type="SAM" id="Phobius"/>
    </source>
</evidence>
<evidence type="ECO:0000256" key="1">
    <source>
        <dbReference type="SAM" id="MobiDB-lite"/>
    </source>
</evidence>
<feature type="transmembrane region" description="Helical" evidence="2">
    <location>
        <begin position="70"/>
        <end position="93"/>
    </location>
</feature>
<dbReference type="InterPro" id="IPR014756">
    <property type="entry name" value="Ig_E-set"/>
</dbReference>
<evidence type="ECO:0000259" key="3">
    <source>
        <dbReference type="Pfam" id="PF00174"/>
    </source>
</evidence>
<proteinExistence type="predicted"/>
<dbReference type="GO" id="GO:0008482">
    <property type="term" value="F:sulfite oxidase activity"/>
    <property type="evidence" value="ECO:0007669"/>
    <property type="project" value="TreeGrafter"/>
</dbReference>
<feature type="transmembrane region" description="Helical" evidence="2">
    <location>
        <begin position="133"/>
        <end position="152"/>
    </location>
</feature>
<dbReference type="PANTHER" id="PTHR19372:SF7">
    <property type="entry name" value="SULFITE OXIDASE, MITOCHONDRIAL"/>
    <property type="match status" value="1"/>
</dbReference>
<dbReference type="GeneID" id="74943232"/>
<keyword evidence="6" id="KW-1185">Reference proteome</keyword>
<sequence length="498" mass="52572">MSTATRLRGVVPLALLALLAGVAGVAGSYAAAGFTPAFAVAPIESAVARVTPGALVTFAITVLGSLGQQLALLGAVALTAVLFAALSLAGLVTGRNVAATLDRPAVSLVGALLAGLAVWTASALLTGSLVESLGAGLGVAVLLTVAEAARLVDPTATDAERRSVLTGLAGAVGVVGLGFLLGRRVDANRSPGEVAVTGEPARLLADAEAKSLDVQGIEPLVSRRFYQVDINSVDPTVAPEEWSLRVTGAVDEERTFDYADVTARESHEEFVTLRCVGEKLNGTKMDNALWTVTDIMPFVEEAGLPDGPCCVMLRAADGFYEEFPLEALRDGLLAYRMNGRPLPRGHGAPVRALIPGHWGEINVKWLTEIEILEQEVDGYWEERGWHGTGPVKPVAKLHAVNTLADGRTEVAGHAYAGLAGVSRVEVSVDGGATWTDADLSERLPGTDVWRQWVHRYESPGREHEVVVRMYDDEGRMQGEEPTGPYPDGPAGWVRQTVR</sequence>
<dbReference type="KEGG" id="ssai:N0B31_12380"/>
<dbReference type="Pfam" id="PF00174">
    <property type="entry name" value="Oxidored_molyb"/>
    <property type="match status" value="1"/>
</dbReference>
<dbReference type="SUPFAM" id="SSF81296">
    <property type="entry name" value="E set domains"/>
    <property type="match status" value="1"/>
</dbReference>